<dbReference type="InterPro" id="IPR011050">
    <property type="entry name" value="Pectin_lyase_fold/virulence"/>
</dbReference>
<feature type="transmembrane region" description="Helical" evidence="1">
    <location>
        <begin position="897"/>
        <end position="916"/>
    </location>
</feature>
<evidence type="ECO:0000313" key="3">
    <source>
        <dbReference type="EnsemblMetazoa" id="Aqu2.1.17902_001"/>
    </source>
</evidence>
<feature type="transmembrane region" description="Helical" evidence="1">
    <location>
        <begin position="868"/>
        <end position="885"/>
    </location>
</feature>
<feature type="signal peptide" evidence="2">
    <location>
        <begin position="1"/>
        <end position="20"/>
    </location>
</feature>
<evidence type="ECO:0000256" key="2">
    <source>
        <dbReference type="SAM" id="SignalP"/>
    </source>
</evidence>
<accession>A0A1X7TRW0</accession>
<dbReference type="EnsemblMetazoa" id="Aqu2.1.17902_001">
    <property type="protein sequence ID" value="Aqu2.1.17902_001"/>
    <property type="gene ID" value="Aqu2.1.17902"/>
</dbReference>
<reference evidence="3" key="1">
    <citation type="submission" date="2017-05" db="UniProtKB">
        <authorList>
            <consortium name="EnsemblMetazoa"/>
        </authorList>
    </citation>
    <scope>IDENTIFICATION</scope>
</reference>
<organism evidence="3">
    <name type="scientific">Amphimedon queenslandica</name>
    <name type="common">Sponge</name>
    <dbReference type="NCBI Taxonomy" id="400682"/>
    <lineage>
        <taxon>Eukaryota</taxon>
        <taxon>Metazoa</taxon>
        <taxon>Porifera</taxon>
        <taxon>Demospongiae</taxon>
        <taxon>Heteroscleromorpha</taxon>
        <taxon>Haplosclerida</taxon>
        <taxon>Niphatidae</taxon>
        <taxon>Amphimedon</taxon>
    </lineage>
</organism>
<protein>
    <recommendedName>
        <fullName evidence="4">Right handed beta helix domain-containing protein</fullName>
    </recommendedName>
</protein>
<proteinExistence type="predicted"/>
<keyword evidence="1" id="KW-0812">Transmembrane</keyword>
<feature type="transmembrane region" description="Helical" evidence="1">
    <location>
        <begin position="771"/>
        <end position="799"/>
    </location>
</feature>
<evidence type="ECO:0008006" key="4">
    <source>
        <dbReference type="Google" id="ProtNLM"/>
    </source>
</evidence>
<keyword evidence="1" id="KW-0472">Membrane</keyword>
<feature type="chain" id="PRO_5010855628" description="Right handed beta helix domain-containing protein" evidence="2">
    <location>
        <begin position="21"/>
        <end position="983"/>
    </location>
</feature>
<sequence length="983" mass="109028">MMKSVLLLLFLLLLIQGFASNEIYISSNGSSEASCGSIHFPYLSLSDITQWENDTVVIIKGSIVLDRVIEIHSIHNLTFTSSSSNSNKKEKAAVINCVCPSYNNCGLIIEDCQDVTFNDLNVFGCSVQHVIGVSMRHYYRSGIIVNTTTNMLLSNVSISKNIGTGLLLINAAGNITIEESVFSNNSIPYALQQIGSNGSLIHGGSGLVILISACEVTADNCMHNTSASGNYKIQGTLFNNNTVNLTDFNREDWSFSYGGGLGIFLIWNVKGNIFSIKGTNFTGNKATVGGGMIWDCGHFCQGNIINLENCSFSKNLFSNENLDFGGAGMAIGIAHRNSSYVSADNNITVVGTTFSNNTGNYASGVLIYCNALGHDEPIKSYNYVHFIRSTWDSNNGTAIEIEPNYKSQYFTEFTTRTIFEDCIFANNAIMKQYNYTKMSFYTFSEGIGAFVITKLTVYFKGNNSFNDNKGTALYIFSGSAYFEKGAVTIFKNNTGTYGGAIGLVGYSTIQYKNDTKFEFRNNSASIVGGAIYITAIRPHISLSSHLCFLQHHHTKHPNANNVIASGGSVFTVSQPTPLSIIPGRKYSLPITLYDDMGQNITKIATFQSTLSKGKNIDISAGFEFVSNKQIKITGKPGENDDLSLRLIGFENIEVSIGIELASCPPGYVIDDDSSSCVCSASQNNKSLTYVGIYRCDESKEVALALKGYWAGYLLQTMVESVNIGIDYKSIGIARSVYSLLNHTIIRGIGSKNYLYVVCWDGSLKYFSTQHLWYAIPALICFFLFIIPFPLILTFDGLLLKVESKLAIRFAFIRRLMPWTAIHYKLKPLLDSFQGPFKDQYRFFAGLYFFYRLLLLSLFVMASTEFQNYLFSGIALILIIMLQATVQPFQENKHNTCAILTFVNMGLITIFTVCIFFLESVNGYEKEVIIAQCIQIVLIYIPLVAVAFWLLRIYYYKIKVKGRSFDYSYGELLFNRSGELSDKI</sequence>
<dbReference type="InParanoid" id="A0A1X7TRW0"/>
<dbReference type="AlphaFoldDB" id="A0A1X7TRW0"/>
<evidence type="ECO:0000256" key="1">
    <source>
        <dbReference type="SAM" id="Phobius"/>
    </source>
</evidence>
<feature type="transmembrane region" description="Helical" evidence="1">
    <location>
        <begin position="928"/>
        <end position="950"/>
    </location>
</feature>
<name>A0A1X7TRW0_AMPQE</name>
<keyword evidence="1" id="KW-1133">Transmembrane helix</keyword>
<dbReference type="SUPFAM" id="SSF51126">
    <property type="entry name" value="Pectin lyase-like"/>
    <property type="match status" value="1"/>
</dbReference>
<feature type="transmembrane region" description="Helical" evidence="1">
    <location>
        <begin position="842"/>
        <end position="862"/>
    </location>
</feature>
<keyword evidence="2" id="KW-0732">Signal</keyword>